<dbReference type="RefSeq" id="WP_380083056.1">
    <property type="nucleotide sequence ID" value="NZ_JBHSWD010000001.1"/>
</dbReference>
<proteinExistence type="predicted"/>
<accession>A0ABW1YD73</accession>
<feature type="region of interest" description="Disordered" evidence="1">
    <location>
        <begin position="215"/>
        <end position="263"/>
    </location>
</feature>
<dbReference type="Proteomes" id="UP001596297">
    <property type="component" value="Unassembled WGS sequence"/>
</dbReference>
<evidence type="ECO:0000256" key="1">
    <source>
        <dbReference type="SAM" id="MobiDB-lite"/>
    </source>
</evidence>
<reference evidence="4" key="1">
    <citation type="journal article" date="2019" name="Int. J. Syst. Evol. Microbiol.">
        <title>The Global Catalogue of Microorganisms (GCM) 10K type strain sequencing project: providing services to taxonomists for standard genome sequencing and annotation.</title>
        <authorList>
            <consortium name="The Broad Institute Genomics Platform"/>
            <consortium name="The Broad Institute Genome Sequencing Center for Infectious Disease"/>
            <person name="Wu L."/>
            <person name="Ma J."/>
        </authorList>
    </citation>
    <scope>NUCLEOTIDE SEQUENCE [LARGE SCALE GENOMIC DNA]</scope>
    <source>
        <strain evidence="4">CGMCC 1.15772</strain>
    </source>
</reference>
<keyword evidence="4" id="KW-1185">Reference proteome</keyword>
<dbReference type="Pfam" id="PF04069">
    <property type="entry name" value="OpuAC"/>
    <property type="match status" value="2"/>
</dbReference>
<dbReference type="Gene3D" id="3.40.190.120">
    <property type="entry name" value="Osmoprotection protein (prox), domain 2"/>
    <property type="match status" value="2"/>
</dbReference>
<dbReference type="Gene3D" id="3.40.190.10">
    <property type="entry name" value="Periplasmic binding protein-like II"/>
    <property type="match status" value="2"/>
</dbReference>
<feature type="compositionally biased region" description="Low complexity" evidence="1">
    <location>
        <begin position="20"/>
        <end position="41"/>
    </location>
</feature>
<organism evidence="3 4">
    <name type="scientific">Deinococcus lacus</name>
    <dbReference type="NCBI Taxonomy" id="392561"/>
    <lineage>
        <taxon>Bacteria</taxon>
        <taxon>Thermotogati</taxon>
        <taxon>Deinococcota</taxon>
        <taxon>Deinococci</taxon>
        <taxon>Deinococcales</taxon>
        <taxon>Deinococcaceae</taxon>
        <taxon>Deinococcus</taxon>
    </lineage>
</organism>
<dbReference type="EMBL" id="JBHSWD010000001">
    <property type="protein sequence ID" value="MFC6592041.1"/>
    <property type="molecule type" value="Genomic_DNA"/>
</dbReference>
<feature type="compositionally biased region" description="Low complexity" evidence="1">
    <location>
        <begin position="252"/>
        <end position="261"/>
    </location>
</feature>
<feature type="domain" description="ABC-type glycine betaine transport system substrate-binding" evidence="2">
    <location>
        <begin position="50"/>
        <end position="210"/>
    </location>
</feature>
<sequence length="315" mass="32876">MGCREPEPAGTAPPPPPAEIPAAPGAVVPAAAPEETSALAPAQPLAPAASLRLGSASDVNTQLICELARQSLQAAGFGVEGGCGTGTPQEVRRALLAGQIDLAPEWTGTGLDWLRAAGKEVPQALSHDAELGYQALQELDQRMNRLTWLGRAPVNAVTTVAVPEVLAEQYSLTSFVDLARYVGAGGELHLTVTPEFAQGPLAALERSYGFSWQRSREPRGAGAEAPHPRTSMDFLPAGLPQSGTTPPELRDAQQAAARQDQPSAVMMAATDGTQQVLGLRPLTDPAGALTVQQPAFTVRQEVLKTAPRLSDVLTP</sequence>
<dbReference type="SUPFAM" id="SSF53850">
    <property type="entry name" value="Periplasmic binding protein-like II"/>
    <property type="match status" value="1"/>
</dbReference>
<gene>
    <name evidence="3" type="ORF">ACFP81_08550</name>
</gene>
<dbReference type="InterPro" id="IPR007210">
    <property type="entry name" value="ABC_Gly_betaine_transp_sub-bd"/>
</dbReference>
<feature type="region of interest" description="Disordered" evidence="1">
    <location>
        <begin position="1"/>
        <end position="41"/>
    </location>
</feature>
<evidence type="ECO:0000259" key="2">
    <source>
        <dbReference type="Pfam" id="PF04069"/>
    </source>
</evidence>
<protein>
    <submittedName>
        <fullName evidence="3">Glycine betaine ABC transporter substrate-binding protein</fullName>
    </submittedName>
</protein>
<name>A0ABW1YD73_9DEIO</name>
<evidence type="ECO:0000313" key="3">
    <source>
        <dbReference type="EMBL" id="MFC6592041.1"/>
    </source>
</evidence>
<feature type="domain" description="ABC-type glycine betaine transport system substrate-binding" evidence="2">
    <location>
        <begin position="251"/>
        <end position="314"/>
    </location>
</feature>
<evidence type="ECO:0000313" key="4">
    <source>
        <dbReference type="Proteomes" id="UP001596297"/>
    </source>
</evidence>
<comment type="caution">
    <text evidence="3">The sequence shown here is derived from an EMBL/GenBank/DDBJ whole genome shotgun (WGS) entry which is preliminary data.</text>
</comment>